<dbReference type="Gene3D" id="3.40.50.1820">
    <property type="entry name" value="alpha/beta hydrolase"/>
    <property type="match status" value="1"/>
</dbReference>
<dbReference type="InterPro" id="IPR011659">
    <property type="entry name" value="WD40"/>
</dbReference>
<dbReference type="SUPFAM" id="SSF82171">
    <property type="entry name" value="DPP6 N-terminal domain-like"/>
    <property type="match status" value="2"/>
</dbReference>
<sequence>MPTIASYGAWESPITTEVLVADAVGLDGIGLDGIGLDQDRVYWLESRPQEKGRTVLVQQTNPGQVQDLTPDPWNVRSRVHEYGGGAYGVNQGEIYFIHNADQQVYYLPTNSSQPQALTNCPTCRYANGIWDRTRQRLIFVQEDHQSPPVSNTLVTIPLPDSVSYLDAPTVLVEGADFYSSPALSPDGQWLAWLSWHHPQMPWDGCELWVAPVLETGKLGDRRKIAGSQTESVGQPRWLDNQTLIFISDRSGWGNPYQWQVNHPQQILPLLPQALELEFGTPHWVFGQSTYAIADQTRLICTVGHQGIGQLGILDLAHQTWEIIDLPFTDFHSIQANAQTAYFVASSPTNPSAIIKLDLRSMTSESTSYKILKTSTHLPIDPDYLAVPQALCFPTTADTVAYGFYYPPTNPNFVAPAREKPPLLVKCHGGPTAATSTGFNLGIQFWTSRGFACLDVNYRGSTGYGRDYQDALQGHWGVYDVADCIAGAEYLVQNGRVDPQKLAMRGSSAGGYTTLAALTFSKTFQAGASYYGISDLEALAQDTHKFEARYFDSLVAPYPAGQEVYYQRSPIHFVEQLAASVIFFQGLEDKVVPPNQAEMMVNALIAKGIPVAYLTFPAEAHGFRQASTIQQTLAAELYFYGQIFGFTPAGEIPSIPIQGLSEPT</sequence>
<dbReference type="GO" id="GO:0006508">
    <property type="term" value="P:proteolysis"/>
    <property type="evidence" value="ECO:0007669"/>
    <property type="project" value="InterPro"/>
</dbReference>
<dbReference type="EMBL" id="JAVMIP010000011">
    <property type="protein sequence ID" value="MDS3861367.1"/>
    <property type="molecule type" value="Genomic_DNA"/>
</dbReference>
<dbReference type="GO" id="GO:0008236">
    <property type="term" value="F:serine-type peptidase activity"/>
    <property type="evidence" value="ECO:0007669"/>
    <property type="project" value="InterPro"/>
</dbReference>
<organism evidence="2 3">
    <name type="scientific">Pseudocalidococcus azoricus BACA0444</name>
    <dbReference type="NCBI Taxonomy" id="2918990"/>
    <lineage>
        <taxon>Bacteria</taxon>
        <taxon>Bacillati</taxon>
        <taxon>Cyanobacteriota</taxon>
        <taxon>Cyanophyceae</taxon>
        <taxon>Acaryochloridales</taxon>
        <taxon>Thermosynechococcaceae</taxon>
        <taxon>Pseudocalidococcus</taxon>
        <taxon>Pseudocalidococcus azoricus</taxon>
    </lineage>
</organism>
<dbReference type="AlphaFoldDB" id="A0AAE4FTN2"/>
<dbReference type="SUPFAM" id="SSF53474">
    <property type="entry name" value="alpha/beta-Hydrolases"/>
    <property type="match status" value="1"/>
</dbReference>
<accession>A0AAE4FTN2</accession>
<feature type="domain" description="Peptidase S9 prolyl oligopeptidase catalytic" evidence="1">
    <location>
        <begin position="438"/>
        <end position="644"/>
    </location>
</feature>
<dbReference type="RefSeq" id="WP_322878610.1">
    <property type="nucleotide sequence ID" value="NZ_JAVMIP010000011.1"/>
</dbReference>
<dbReference type="Pfam" id="PF07676">
    <property type="entry name" value="PD40"/>
    <property type="match status" value="1"/>
</dbReference>
<evidence type="ECO:0000313" key="2">
    <source>
        <dbReference type="EMBL" id="MDS3861367.1"/>
    </source>
</evidence>
<evidence type="ECO:0000259" key="1">
    <source>
        <dbReference type="Pfam" id="PF00326"/>
    </source>
</evidence>
<dbReference type="InterPro" id="IPR029058">
    <property type="entry name" value="AB_hydrolase_fold"/>
</dbReference>
<dbReference type="Pfam" id="PF00326">
    <property type="entry name" value="Peptidase_S9"/>
    <property type="match status" value="1"/>
</dbReference>
<dbReference type="Gene3D" id="2.120.10.30">
    <property type="entry name" value="TolB, C-terminal domain"/>
    <property type="match status" value="1"/>
</dbReference>
<gene>
    <name evidence="2" type="ORF">RIF25_11160</name>
</gene>
<protein>
    <submittedName>
        <fullName evidence="2">Prolyl oligopeptidase family serine peptidase</fullName>
    </submittedName>
</protein>
<dbReference type="InterPro" id="IPR011042">
    <property type="entry name" value="6-blade_b-propeller_TolB-like"/>
</dbReference>
<dbReference type="InterPro" id="IPR050585">
    <property type="entry name" value="Xaa-Pro_dipeptidyl-ppase/CocE"/>
</dbReference>
<name>A0AAE4FTN2_9CYAN</name>
<dbReference type="PANTHER" id="PTHR43056">
    <property type="entry name" value="PEPTIDASE S9 PROLYL OLIGOPEPTIDASE"/>
    <property type="match status" value="1"/>
</dbReference>
<evidence type="ECO:0000313" key="3">
    <source>
        <dbReference type="Proteomes" id="UP001268256"/>
    </source>
</evidence>
<dbReference type="Proteomes" id="UP001268256">
    <property type="component" value="Unassembled WGS sequence"/>
</dbReference>
<proteinExistence type="predicted"/>
<dbReference type="InterPro" id="IPR001375">
    <property type="entry name" value="Peptidase_S9_cat"/>
</dbReference>
<keyword evidence="3" id="KW-1185">Reference proteome</keyword>
<comment type="caution">
    <text evidence="2">The sequence shown here is derived from an EMBL/GenBank/DDBJ whole genome shotgun (WGS) entry which is preliminary data.</text>
</comment>
<reference evidence="3" key="1">
    <citation type="submission" date="2023-07" db="EMBL/GenBank/DDBJ databases">
        <authorList>
            <person name="Luz R."/>
            <person name="Cordeiro R."/>
            <person name="Fonseca A."/>
            <person name="Goncalves V."/>
        </authorList>
    </citation>
    <scope>NUCLEOTIDE SEQUENCE [LARGE SCALE GENOMIC DNA]</scope>
    <source>
        <strain evidence="3">BACA0444</strain>
    </source>
</reference>
<dbReference type="PANTHER" id="PTHR43056:SF5">
    <property type="entry name" value="PEPTIDASE S9 PROLYL OLIGOPEPTIDASE CATALYTIC DOMAIN-CONTAINING PROTEIN"/>
    <property type="match status" value="1"/>
</dbReference>